<dbReference type="SUPFAM" id="SSF102891">
    <property type="entry name" value="Hypothetical protein Ta1206"/>
    <property type="match status" value="1"/>
</dbReference>
<protein>
    <submittedName>
        <fullName evidence="1">Uncharacterized protein YunC, DUF1805 family</fullName>
    </submittedName>
</protein>
<dbReference type="AlphaFoldDB" id="A0A1I7G3Y6"/>
<dbReference type="InterPro" id="IPR036493">
    <property type="entry name" value="YunC_sf"/>
</dbReference>
<gene>
    <name evidence="1" type="ORF">SAMN05216508_104136</name>
</gene>
<dbReference type="Pfam" id="PF08827">
    <property type="entry name" value="DUF1805"/>
    <property type="match status" value="1"/>
</dbReference>
<organism evidence="1 2">
    <name type="scientific">Eubacterium pyruvativorans</name>
    <dbReference type="NCBI Taxonomy" id="155865"/>
    <lineage>
        <taxon>Bacteria</taxon>
        <taxon>Bacillati</taxon>
        <taxon>Bacillota</taxon>
        <taxon>Clostridia</taxon>
        <taxon>Eubacteriales</taxon>
        <taxon>Eubacteriaceae</taxon>
        <taxon>Eubacterium</taxon>
    </lineage>
</organism>
<keyword evidence="2" id="KW-1185">Reference proteome</keyword>
<sequence length="101" mass="10373">MMKIEQLDVNGTNAQGVMLVAPGGEGHPNMIVVTCRKGYLMCGYLNLDAAEKFGDAAVLVGGADFEAVLTNPIKGMTTAAKEAGVREGMTGSEAAAVLNAQ</sequence>
<name>A0A1I7G3Y6_9FIRM</name>
<evidence type="ECO:0000313" key="1">
    <source>
        <dbReference type="EMBL" id="SFU42966.1"/>
    </source>
</evidence>
<dbReference type="GeneID" id="78353978"/>
<dbReference type="Gene3D" id="3.30.1980.10">
    <property type="entry name" value="Hypothetical protein YunC"/>
    <property type="match status" value="1"/>
</dbReference>
<dbReference type="RefSeq" id="WP_163427949.1">
    <property type="nucleotide sequence ID" value="NZ_CACVNK010000059.1"/>
</dbReference>
<dbReference type="InterPro" id="IPR014931">
    <property type="entry name" value="DUF1805"/>
</dbReference>
<dbReference type="EMBL" id="FPBT01000004">
    <property type="protein sequence ID" value="SFU42966.1"/>
    <property type="molecule type" value="Genomic_DNA"/>
</dbReference>
<reference evidence="1 2" key="1">
    <citation type="submission" date="2016-10" db="EMBL/GenBank/DDBJ databases">
        <authorList>
            <person name="de Groot N.N."/>
        </authorList>
    </citation>
    <scope>NUCLEOTIDE SEQUENCE [LARGE SCALE GENOMIC DNA]</scope>
    <source>
        <strain evidence="1 2">KHGC13</strain>
    </source>
</reference>
<dbReference type="STRING" id="155865.SAMN05216515_12418"/>
<proteinExistence type="predicted"/>
<evidence type="ECO:0000313" key="2">
    <source>
        <dbReference type="Proteomes" id="UP000198817"/>
    </source>
</evidence>
<accession>A0A1I7G3Y6</accession>
<dbReference type="Proteomes" id="UP000198817">
    <property type="component" value="Unassembled WGS sequence"/>
</dbReference>